<dbReference type="AlphaFoldDB" id="A0AAD6Z307"/>
<evidence type="ECO:0000256" key="1">
    <source>
        <dbReference type="SAM" id="MobiDB-lite"/>
    </source>
</evidence>
<organism evidence="2 3">
    <name type="scientific">Mycena albidolilacea</name>
    <dbReference type="NCBI Taxonomy" id="1033008"/>
    <lineage>
        <taxon>Eukaryota</taxon>
        <taxon>Fungi</taxon>
        <taxon>Dikarya</taxon>
        <taxon>Basidiomycota</taxon>
        <taxon>Agaricomycotina</taxon>
        <taxon>Agaricomycetes</taxon>
        <taxon>Agaricomycetidae</taxon>
        <taxon>Agaricales</taxon>
        <taxon>Marasmiineae</taxon>
        <taxon>Mycenaceae</taxon>
        <taxon>Mycena</taxon>
    </lineage>
</organism>
<proteinExistence type="predicted"/>
<reference evidence="2" key="1">
    <citation type="submission" date="2023-03" db="EMBL/GenBank/DDBJ databases">
        <title>Massive genome expansion in bonnet fungi (Mycena s.s.) driven by repeated elements and novel gene families across ecological guilds.</title>
        <authorList>
            <consortium name="Lawrence Berkeley National Laboratory"/>
            <person name="Harder C.B."/>
            <person name="Miyauchi S."/>
            <person name="Viragh M."/>
            <person name="Kuo A."/>
            <person name="Thoen E."/>
            <person name="Andreopoulos B."/>
            <person name="Lu D."/>
            <person name="Skrede I."/>
            <person name="Drula E."/>
            <person name="Henrissat B."/>
            <person name="Morin E."/>
            <person name="Kohler A."/>
            <person name="Barry K."/>
            <person name="LaButti K."/>
            <person name="Morin E."/>
            <person name="Salamov A."/>
            <person name="Lipzen A."/>
            <person name="Mereny Z."/>
            <person name="Hegedus B."/>
            <person name="Baldrian P."/>
            <person name="Stursova M."/>
            <person name="Weitz H."/>
            <person name="Taylor A."/>
            <person name="Grigoriev I.V."/>
            <person name="Nagy L.G."/>
            <person name="Martin F."/>
            <person name="Kauserud H."/>
        </authorList>
    </citation>
    <scope>NUCLEOTIDE SEQUENCE</scope>
    <source>
        <strain evidence="2">CBHHK002</strain>
    </source>
</reference>
<dbReference type="EMBL" id="JARIHO010000099">
    <property type="protein sequence ID" value="KAJ7304758.1"/>
    <property type="molecule type" value="Genomic_DNA"/>
</dbReference>
<dbReference type="Proteomes" id="UP001218218">
    <property type="component" value="Unassembled WGS sequence"/>
</dbReference>
<feature type="compositionally biased region" description="Basic and acidic residues" evidence="1">
    <location>
        <begin position="186"/>
        <end position="203"/>
    </location>
</feature>
<keyword evidence="3" id="KW-1185">Reference proteome</keyword>
<feature type="compositionally biased region" description="Low complexity" evidence="1">
    <location>
        <begin position="207"/>
        <end position="220"/>
    </location>
</feature>
<evidence type="ECO:0000313" key="2">
    <source>
        <dbReference type="EMBL" id="KAJ7304758.1"/>
    </source>
</evidence>
<evidence type="ECO:0000313" key="3">
    <source>
        <dbReference type="Proteomes" id="UP001218218"/>
    </source>
</evidence>
<name>A0AAD6Z307_9AGAR</name>
<protein>
    <submittedName>
        <fullName evidence="2">Uncharacterized protein</fullName>
    </submittedName>
</protein>
<sequence length="276" mass="29813">MTAIGEMTHQGNGYEGASGSCCNGQHRWRSRVVKEVDVALLKDVGMSENRPFPKRETELAHEREVALERRRSYAPGFVMDTLVVWISSNGRGARQIARSSVEDAKYRDRKGAALKAAGGSRIGGRRLQARAEQVTARRCRRMRSGECGERGGIKSAKWRSLARARWVRAQKMGGIDLGRGRARPNTRVEARRTGSGGKGERQRWKARAVASGVAGSAGRGPNVRGRGEKDSGGGIVVSGEGQLQKCDVGKRDGAATQGQTNASRGRGASGGRECRR</sequence>
<comment type="caution">
    <text evidence="2">The sequence shown here is derived from an EMBL/GenBank/DDBJ whole genome shotgun (WGS) entry which is preliminary data.</text>
</comment>
<accession>A0AAD6Z307</accession>
<gene>
    <name evidence="2" type="ORF">DFH08DRAFT_825323</name>
</gene>
<feature type="region of interest" description="Disordered" evidence="1">
    <location>
        <begin position="176"/>
        <end position="276"/>
    </location>
</feature>